<accession>A0ABP9WM74</accession>
<evidence type="ECO:0000256" key="1">
    <source>
        <dbReference type="SAM" id="MobiDB-lite"/>
    </source>
</evidence>
<gene>
    <name evidence="2" type="ORF">Lsed01_02388</name>
</gene>
<comment type="caution">
    <text evidence="2">The sequence shown here is derived from an EMBL/GenBank/DDBJ whole genome shotgun (WGS) entry which is preliminary data.</text>
</comment>
<dbReference type="EMBL" id="BAABRR010000015">
    <property type="protein sequence ID" value="GAA5519930.1"/>
    <property type="molecule type" value="Genomic_DNA"/>
</dbReference>
<feature type="compositionally biased region" description="Basic and acidic residues" evidence="1">
    <location>
        <begin position="52"/>
        <end position="61"/>
    </location>
</feature>
<protein>
    <recommendedName>
        <fullName evidence="4">DUF3073 domain-containing protein</fullName>
    </recommendedName>
</protein>
<organism evidence="2 3">
    <name type="scientific">Demequina sediminis</name>
    <dbReference type="NCBI Taxonomy" id="1930058"/>
    <lineage>
        <taxon>Bacteria</taxon>
        <taxon>Bacillati</taxon>
        <taxon>Actinomycetota</taxon>
        <taxon>Actinomycetes</taxon>
        <taxon>Micrococcales</taxon>
        <taxon>Demequinaceae</taxon>
        <taxon>Demequina</taxon>
    </lineage>
</organism>
<evidence type="ECO:0008006" key="4">
    <source>
        <dbReference type="Google" id="ProtNLM"/>
    </source>
</evidence>
<dbReference type="RefSeq" id="WP_286214265.1">
    <property type="nucleotide sequence ID" value="NZ_AP027736.1"/>
</dbReference>
<feature type="region of interest" description="Disordered" evidence="1">
    <location>
        <begin position="37"/>
        <end position="61"/>
    </location>
</feature>
<sequence>MGRGRQKAKDAKIARQLKYTNHGTDIRALERELISRDGTPVAAPVVDEPEDYYDRWADDED</sequence>
<proteinExistence type="predicted"/>
<reference evidence="2 3" key="1">
    <citation type="submission" date="2024-02" db="EMBL/GenBank/DDBJ databases">
        <title>Lysinimicrobium sediminis NBRC 112286.</title>
        <authorList>
            <person name="Ichikawa N."/>
            <person name="Katano-Makiyama Y."/>
            <person name="Hidaka K."/>
        </authorList>
    </citation>
    <scope>NUCLEOTIDE SEQUENCE [LARGE SCALE GENOMIC DNA]</scope>
    <source>
        <strain evidence="2 3">NBRC 112286</strain>
    </source>
</reference>
<evidence type="ECO:0000313" key="3">
    <source>
        <dbReference type="Proteomes" id="UP001426770"/>
    </source>
</evidence>
<keyword evidence="3" id="KW-1185">Reference proteome</keyword>
<name>A0ABP9WM74_9MICO</name>
<dbReference type="Pfam" id="PF11273">
    <property type="entry name" value="DUF3073"/>
    <property type="match status" value="1"/>
</dbReference>
<dbReference type="InterPro" id="IPR021426">
    <property type="entry name" value="DUF3073"/>
</dbReference>
<evidence type="ECO:0000313" key="2">
    <source>
        <dbReference type="EMBL" id="GAA5519930.1"/>
    </source>
</evidence>
<dbReference type="Proteomes" id="UP001426770">
    <property type="component" value="Unassembled WGS sequence"/>
</dbReference>